<dbReference type="InterPro" id="IPR036047">
    <property type="entry name" value="F-box-like_dom_sf"/>
</dbReference>
<evidence type="ECO:0008006" key="7">
    <source>
        <dbReference type="Google" id="ProtNLM"/>
    </source>
</evidence>
<dbReference type="InterPro" id="IPR013187">
    <property type="entry name" value="F-box-assoc_dom_typ3"/>
</dbReference>
<sequence length="1936" mass="218927">MAEELAELCRRMQLSEKEKLSITLRKEPIVKSKKEAQFSLLFKLMTTRPFNVEAFKGTVRTLWVGRNGVTIRAIEDNLFMAVFQARDDLERIFVQSPWTFDKKLIQMVRFEGDLQPTAVQITHAAFWIRVHNLPIKSMIKEVGEDIGRDIGNLLEVDVPANGLGWGKYLRIRVEIDVKEPLLRGRIVQGEEGEGGRRSTRTEDIFGEKWGSWLRAPMLRGSQSRPTRPNRSHSEDEQDSSVPVNRTEGPQADPPPQAPVVVGAPVETVQPAEFRPNIEEGIDSNPCNVETCDQMPPKNSGLDHHDPNPMIFEFTSELSRNQDMRLTKDEEELLIIPKVGLVGVNNTDEVGSPPKVDADVGSDVSSTRPPLIDTVKSSTWKKRARTTGTRGDEGVTMLPRLGKRRKGAQGELVGDMEEITPSKRRLINGDDTDAMNLSVEAVMQPRRHGLGGGLALLWDSSVEVHIQSYSDHHINANVIQSDGIQWRITGFYGHPNTSLRHRSWSLLRHLRSQSEVPWMVLEDFNEITSLDEQVGQVDRNAAQMSSFREGHTALVRARLDRAVASAEWMSMFPMATVSHLVVACSDHMGLLVNTNGNSGEQRVVRRRKKLFRFEKTWIREAGCEEVIAGAWNVLPIGTAMYREPVATYDSSAVSALKRELNILHAKEETMWRQRSRVSWLTEGDKNTRFFHESASQRRRMNTILGLRDQDSTWQTTPAEIERIAVAYFDQIFTSSNPQAIDEVVLEVDGVVTSGMNEELLKPFVKEEVQKALFQLYPSKAPGPDVTAPEQITQFRPISLCNVLYKIASKVLVNRMKTMLPQVISESQSAFVPERMITDNVIIAFETIHYLKNLRKGNNVQMAAKLDMSKAYDRVEWDYLQAIMLKLGFHERWVKLIMACVTTATYAILVNGEPKGASSNECVVLHGVLALYANASGQLVNNDKTALFFSCNTPQTTRDVICSIFGTTPTNQFEKYLGLPPVAGREVLIKAVIQAIPTYAMSCFKFPAGFCADLSGMATRFWWGQRREERKIHWLNKKKLMKPKHEGGLGFRDLQLFNKALLARQGWRLIHQPSSLLCRVLKAKYFPHTSFLEAGVPGNASYIWRSICDSKEVLQRGLRWRVGSGERIRIWKDRWLPSSSTYKVISPISGGDAEATVDKLICAESMTWNIPLLHTMFLPLDVECIKAIPLSKRRPPDVLIWSGTKQGTFSVKSTYKLLYSQQTAAEASSSSHGNTVHTFWSSIWAASVPPKVRMFIWRACKGILPTQSHLFDKGISNTFSCVWCGDETETEDHLLWQCEFAQRVWKECPVTFSCHVHVQMSFSDFMASCISDLSSPGLEIIFNTAWAIWKARNELVWNAKVTPVSELCQQAAGVALDYLELGSLLQESFSPARDLPDQKWKCPEVRNYKLNFCCKFGTGNHQVGLGVLLRDSAGLVAAALCTQIGGEGGGLQVHAHALMLALDFAFNIGLRRLEVDVGNQELLGLVNKSGPCLASVGVVIDDIQRWNQVFPFLSYSFIKNNSNKAAQALSTEALSSVYQQERIETMENLCNSLVVEILFRLPFKSAVMCKSINKRFNTLISDPKFVAKLTLRKSSILHCSYNPTEFYFNLPLYDPHYSEKATLTSVVLPLTCRVLAYCNGLLLLHLSRHGFFVLNPITKRYQVIEKHRFHRKAIGLAVEPITHSVHHFKVVCIDMECPENVYGFKIFSSDTMSWTTSETKLSCIASKFFYNSLPIYSHGSLHWLRKCGDIVVFDVEKEEARIIKLPPDLPLPFTYSKSRFGESKGLLTLISTSGEEISVWILNNDNEKVEWVVKTRITNILDCEWPIRIPIFYDGERLVLHQRRVEHKGELRMYDIVADKWRKIGMLGTKLDNIRVFLPFVPSLAEVKTASHVYNYRSMRPDEVIDQCIHELSLLLKEDGPSFLPSWCFQPEKIVDLN</sequence>
<name>A0A2N9EXN0_FAGSY</name>
<evidence type="ECO:0000313" key="6">
    <source>
        <dbReference type="EMBL" id="SPC83506.1"/>
    </source>
</evidence>
<dbReference type="InterPro" id="IPR036691">
    <property type="entry name" value="Endo/exonu/phosph_ase_sf"/>
</dbReference>
<feature type="domain" description="Reverse transcriptase zinc-binding" evidence="5">
    <location>
        <begin position="1207"/>
        <end position="1303"/>
    </location>
</feature>
<dbReference type="Pfam" id="PF13456">
    <property type="entry name" value="RVT_3"/>
    <property type="match status" value="1"/>
</dbReference>
<reference evidence="6" key="1">
    <citation type="submission" date="2018-02" db="EMBL/GenBank/DDBJ databases">
        <authorList>
            <person name="Cohen D.B."/>
            <person name="Kent A.D."/>
        </authorList>
    </citation>
    <scope>NUCLEOTIDE SEQUENCE</scope>
</reference>
<dbReference type="Pfam" id="PF00078">
    <property type="entry name" value="RVT_1"/>
    <property type="match status" value="1"/>
</dbReference>
<dbReference type="GO" id="GO:0004523">
    <property type="term" value="F:RNA-DNA hybrid ribonuclease activity"/>
    <property type="evidence" value="ECO:0007669"/>
    <property type="project" value="InterPro"/>
</dbReference>
<feature type="region of interest" description="Disordered" evidence="1">
    <location>
        <begin position="215"/>
        <end position="260"/>
    </location>
</feature>
<evidence type="ECO:0000259" key="4">
    <source>
        <dbReference type="Pfam" id="PF13456"/>
    </source>
</evidence>
<dbReference type="PANTHER" id="PTHR33116">
    <property type="entry name" value="REVERSE TRANSCRIPTASE ZINC-BINDING DOMAIN-CONTAINING PROTEIN-RELATED-RELATED"/>
    <property type="match status" value="1"/>
</dbReference>
<accession>A0A2N9EXN0</accession>
<dbReference type="CDD" id="cd01650">
    <property type="entry name" value="RT_nLTR_like"/>
    <property type="match status" value="1"/>
</dbReference>
<dbReference type="InterPro" id="IPR000477">
    <property type="entry name" value="RT_dom"/>
</dbReference>
<dbReference type="EMBL" id="OIVN01000651">
    <property type="protein sequence ID" value="SPC83506.1"/>
    <property type="molecule type" value="Genomic_DNA"/>
</dbReference>
<evidence type="ECO:0000259" key="2">
    <source>
        <dbReference type="Pfam" id="PF00078"/>
    </source>
</evidence>
<dbReference type="InterPro" id="IPR026960">
    <property type="entry name" value="RVT-Znf"/>
</dbReference>
<feature type="region of interest" description="Disordered" evidence="1">
    <location>
        <begin position="351"/>
        <end position="370"/>
    </location>
</feature>
<organism evidence="6">
    <name type="scientific">Fagus sylvatica</name>
    <name type="common">Beechnut</name>
    <dbReference type="NCBI Taxonomy" id="28930"/>
    <lineage>
        <taxon>Eukaryota</taxon>
        <taxon>Viridiplantae</taxon>
        <taxon>Streptophyta</taxon>
        <taxon>Embryophyta</taxon>
        <taxon>Tracheophyta</taxon>
        <taxon>Spermatophyta</taxon>
        <taxon>Magnoliopsida</taxon>
        <taxon>eudicotyledons</taxon>
        <taxon>Gunneridae</taxon>
        <taxon>Pentapetalae</taxon>
        <taxon>rosids</taxon>
        <taxon>fabids</taxon>
        <taxon>Fagales</taxon>
        <taxon>Fagaceae</taxon>
        <taxon>Fagus</taxon>
    </lineage>
</organism>
<dbReference type="Gene3D" id="3.60.10.10">
    <property type="entry name" value="Endonuclease/exonuclease/phosphatase"/>
    <property type="match status" value="1"/>
</dbReference>
<feature type="domain" description="F-box associated beta-propeller type 3" evidence="3">
    <location>
        <begin position="1629"/>
        <end position="1869"/>
    </location>
</feature>
<dbReference type="SUPFAM" id="SSF81383">
    <property type="entry name" value="F-box domain"/>
    <property type="match status" value="1"/>
</dbReference>
<proteinExistence type="predicted"/>
<dbReference type="GO" id="GO:0003676">
    <property type="term" value="F:nucleic acid binding"/>
    <property type="evidence" value="ECO:0007669"/>
    <property type="project" value="InterPro"/>
</dbReference>
<evidence type="ECO:0000259" key="5">
    <source>
        <dbReference type="Pfam" id="PF13966"/>
    </source>
</evidence>
<dbReference type="SUPFAM" id="SSF56219">
    <property type="entry name" value="DNase I-like"/>
    <property type="match status" value="1"/>
</dbReference>
<dbReference type="Pfam" id="PF13966">
    <property type="entry name" value="zf-RVT"/>
    <property type="match status" value="1"/>
</dbReference>
<feature type="domain" description="RNase H type-1" evidence="4">
    <location>
        <begin position="1418"/>
        <end position="1531"/>
    </location>
</feature>
<dbReference type="InterPro" id="IPR002156">
    <property type="entry name" value="RNaseH_domain"/>
</dbReference>
<dbReference type="Pfam" id="PF08268">
    <property type="entry name" value="FBA_3"/>
    <property type="match status" value="1"/>
</dbReference>
<gene>
    <name evidence="6" type="ORF">FSB_LOCUS11388</name>
</gene>
<evidence type="ECO:0000259" key="3">
    <source>
        <dbReference type="Pfam" id="PF08268"/>
    </source>
</evidence>
<feature type="domain" description="Reverse transcriptase" evidence="2">
    <location>
        <begin position="791"/>
        <end position="911"/>
    </location>
</feature>
<dbReference type="PANTHER" id="PTHR33116:SF86">
    <property type="entry name" value="REVERSE TRANSCRIPTASE DOMAIN-CONTAINING PROTEIN"/>
    <property type="match status" value="1"/>
</dbReference>
<evidence type="ECO:0000256" key="1">
    <source>
        <dbReference type="SAM" id="MobiDB-lite"/>
    </source>
</evidence>
<protein>
    <recommendedName>
        <fullName evidence="7">Reverse transcriptase domain-containing protein</fullName>
    </recommendedName>
</protein>